<keyword evidence="3" id="KW-1185">Reference proteome</keyword>
<feature type="compositionally biased region" description="Basic residues" evidence="1">
    <location>
        <begin position="79"/>
        <end position="101"/>
    </location>
</feature>
<sequence>MKSEEHSRINIIDQVKTWKIDQIGLLTSVRGHSAGLDAMLFCTRRRSAYGKETLLRLWSSVVAKLTVKYYKSGANNREKVKKGRKKPKKRKQQRSDKKRRS</sequence>
<evidence type="ECO:0000313" key="3">
    <source>
        <dbReference type="Proteomes" id="UP001558632"/>
    </source>
</evidence>
<organism evidence="2 3">
    <name type="scientific">Trichinella spiralis</name>
    <name type="common">Trichina worm</name>
    <dbReference type="NCBI Taxonomy" id="6334"/>
    <lineage>
        <taxon>Eukaryota</taxon>
        <taxon>Metazoa</taxon>
        <taxon>Ecdysozoa</taxon>
        <taxon>Nematoda</taxon>
        <taxon>Enoplea</taxon>
        <taxon>Dorylaimia</taxon>
        <taxon>Trichinellida</taxon>
        <taxon>Trichinellidae</taxon>
        <taxon>Trichinella</taxon>
    </lineage>
</organism>
<dbReference type="Proteomes" id="UP001558632">
    <property type="component" value="Unassembled WGS sequence"/>
</dbReference>
<feature type="region of interest" description="Disordered" evidence="1">
    <location>
        <begin position="73"/>
        <end position="101"/>
    </location>
</feature>
<reference evidence="2 3" key="1">
    <citation type="submission" date="2024-07" db="EMBL/GenBank/DDBJ databases">
        <title>Enhanced genomic and transcriptomic resources for Trichinella pseudospiralis and T. spiralis underpin the discovery of pronounced molecular differences between stages and species.</title>
        <authorList>
            <person name="Pasi K.K."/>
            <person name="La Rosa G."/>
            <person name="Gomez-Morales M.A."/>
            <person name="Tosini F."/>
            <person name="Sumanam S."/>
            <person name="Young N.D."/>
            <person name="Chang B.C."/>
            <person name="Robin G.B."/>
        </authorList>
    </citation>
    <scope>NUCLEOTIDE SEQUENCE [LARGE SCALE GENOMIC DNA]</scope>
    <source>
        <strain evidence="2">ISS534</strain>
    </source>
</reference>
<comment type="caution">
    <text evidence="2">The sequence shown here is derived from an EMBL/GenBank/DDBJ whole genome shotgun (WGS) entry which is preliminary data.</text>
</comment>
<gene>
    <name evidence="2" type="ORF">TSPI_10717</name>
</gene>
<evidence type="ECO:0000313" key="2">
    <source>
        <dbReference type="EMBL" id="KAL1238335.1"/>
    </source>
</evidence>
<name>A0ABR3KKH8_TRISP</name>
<accession>A0ABR3KKH8</accession>
<protein>
    <submittedName>
        <fullName evidence="2">Katanin p80 WD40 repeat-containing subunit</fullName>
    </submittedName>
</protein>
<evidence type="ECO:0000256" key="1">
    <source>
        <dbReference type="SAM" id="MobiDB-lite"/>
    </source>
</evidence>
<dbReference type="EMBL" id="JBEUSY010000319">
    <property type="protein sequence ID" value="KAL1238335.1"/>
    <property type="molecule type" value="Genomic_DNA"/>
</dbReference>
<proteinExistence type="predicted"/>